<evidence type="ECO:0000256" key="2">
    <source>
        <dbReference type="RuleBase" id="RU363015"/>
    </source>
</evidence>
<dbReference type="EMBL" id="DQVE01000014">
    <property type="protein sequence ID" value="HIP98016.1"/>
    <property type="molecule type" value="Genomic_DNA"/>
</dbReference>
<comment type="similarity">
    <text evidence="2">Belongs to the LOG family.</text>
</comment>
<dbReference type="Gene3D" id="3.40.50.450">
    <property type="match status" value="1"/>
</dbReference>
<proteinExistence type="inferred from homology"/>
<dbReference type="AlphaFoldDB" id="A0A9D0YNF7"/>
<dbReference type="InterPro" id="IPR005269">
    <property type="entry name" value="LOG"/>
</dbReference>
<evidence type="ECO:0000313" key="4">
    <source>
        <dbReference type="Proteomes" id="UP000606463"/>
    </source>
</evidence>
<evidence type="ECO:0000313" key="3">
    <source>
        <dbReference type="EMBL" id="HIP98016.1"/>
    </source>
</evidence>
<keyword evidence="2" id="KW-0203">Cytokinin biosynthesis</keyword>
<comment type="caution">
    <text evidence="3">The sequence shown here is derived from an EMBL/GenBank/DDBJ whole genome shotgun (WGS) entry which is preliminary data.</text>
</comment>
<dbReference type="InterPro" id="IPR031100">
    <property type="entry name" value="LOG_fam"/>
</dbReference>
<dbReference type="GO" id="GO:0008714">
    <property type="term" value="F:AMP nucleosidase activity"/>
    <property type="evidence" value="ECO:0007669"/>
    <property type="project" value="UniProtKB-EC"/>
</dbReference>
<gene>
    <name evidence="3" type="ORF">EYH37_01420</name>
</gene>
<comment type="catalytic activity">
    <reaction evidence="1">
        <text>AMP + H2O = D-ribose 5-phosphate + adenine</text>
        <dbReference type="Rhea" id="RHEA:20129"/>
        <dbReference type="ChEBI" id="CHEBI:15377"/>
        <dbReference type="ChEBI" id="CHEBI:16708"/>
        <dbReference type="ChEBI" id="CHEBI:78346"/>
        <dbReference type="ChEBI" id="CHEBI:456215"/>
        <dbReference type="EC" id="3.2.2.4"/>
    </reaction>
</comment>
<dbReference type="EC" id="3.2.2.n1" evidence="2"/>
<evidence type="ECO:0000256" key="1">
    <source>
        <dbReference type="ARBA" id="ARBA00000274"/>
    </source>
</evidence>
<sequence>MKKSWQNSKIQCEWNIIGELKAKQGDVWRLLRILSEFVQGFDLLSEIGPSVTFFGSSRFSPENPYYRKAYETAYLFGKEGYTVVTGGGPGIMEAANKGAKEAGAESIGLQIDIPAEEGKNPYLTKSLLFKHFFVRKVMLLRYALGYVIFPGGYGTLDELFEALTLMQTKKMFPFPILLFGSDYWKPLVHFMRHTMVEFETIGDEDLNFFQIVDDPKEAVEIINRFVLEKSKHFGESFYVNPKFVKFLQKLRKKYEKSCN</sequence>
<name>A0A9D0YNF7_AQUAO</name>
<keyword evidence="2" id="KW-0378">Hydrolase</keyword>
<reference evidence="3" key="1">
    <citation type="journal article" date="2020" name="ISME J.">
        <title>Gammaproteobacteria mediating utilization of methyl-, sulfur- and petroleum organic compounds in deep ocean hydrothermal plumes.</title>
        <authorList>
            <person name="Zhou Z."/>
            <person name="Liu Y."/>
            <person name="Pan J."/>
            <person name="Cron B.R."/>
            <person name="Toner B.M."/>
            <person name="Anantharaman K."/>
            <person name="Breier J.A."/>
            <person name="Dick G.J."/>
            <person name="Li M."/>
        </authorList>
    </citation>
    <scope>NUCLEOTIDE SEQUENCE</scope>
    <source>
        <strain evidence="3">SZUA-1501</strain>
    </source>
</reference>
<accession>A0A9D0YNF7</accession>
<organism evidence="3 4">
    <name type="scientific">Aquifex aeolicus</name>
    <dbReference type="NCBI Taxonomy" id="63363"/>
    <lineage>
        <taxon>Bacteria</taxon>
        <taxon>Pseudomonadati</taxon>
        <taxon>Aquificota</taxon>
        <taxon>Aquificia</taxon>
        <taxon>Aquificales</taxon>
        <taxon>Aquificaceae</taxon>
        <taxon>Aquifex</taxon>
    </lineage>
</organism>
<dbReference type="SUPFAM" id="SSF102405">
    <property type="entry name" value="MCP/YpsA-like"/>
    <property type="match status" value="1"/>
</dbReference>
<protein>
    <recommendedName>
        <fullName evidence="2">Cytokinin riboside 5'-monophosphate phosphoribohydrolase</fullName>
        <ecNumber evidence="2">3.2.2.n1</ecNumber>
    </recommendedName>
</protein>
<dbReference type="NCBIfam" id="TIGR00730">
    <property type="entry name" value="Rossman fold protein, TIGR00730 family"/>
    <property type="match status" value="1"/>
</dbReference>
<dbReference type="GO" id="GO:0009691">
    <property type="term" value="P:cytokinin biosynthetic process"/>
    <property type="evidence" value="ECO:0007669"/>
    <property type="project" value="UniProtKB-UniRule"/>
</dbReference>
<dbReference type="Pfam" id="PF03641">
    <property type="entry name" value="Lysine_decarbox"/>
    <property type="match status" value="1"/>
</dbReference>
<dbReference type="Proteomes" id="UP000606463">
    <property type="component" value="Unassembled WGS sequence"/>
</dbReference>
<dbReference type="InterPro" id="IPR052341">
    <property type="entry name" value="LOG_family_nucleotidases"/>
</dbReference>
<dbReference type="GO" id="GO:0005829">
    <property type="term" value="C:cytosol"/>
    <property type="evidence" value="ECO:0007669"/>
    <property type="project" value="TreeGrafter"/>
</dbReference>
<dbReference type="PANTHER" id="PTHR43393">
    <property type="entry name" value="CYTOKININ RIBOSIDE 5'-MONOPHOSPHATE PHOSPHORIBOHYDROLASE"/>
    <property type="match status" value="1"/>
</dbReference>
<dbReference type="PANTHER" id="PTHR43393:SF2">
    <property type="entry name" value="CYTOKININ RIBOSIDE 5'-MONOPHOSPHATE PHOSPHORIBOHYDROLASE"/>
    <property type="match status" value="1"/>
</dbReference>